<name>A0A512AFF7_9SPHN</name>
<dbReference type="GO" id="GO:0009279">
    <property type="term" value="C:cell outer membrane"/>
    <property type="evidence" value="ECO:0007669"/>
    <property type="project" value="TreeGrafter"/>
</dbReference>
<evidence type="ECO:0000256" key="1">
    <source>
        <dbReference type="SAM" id="MobiDB-lite"/>
    </source>
</evidence>
<evidence type="ECO:0000259" key="3">
    <source>
        <dbReference type="PROSITE" id="PS51724"/>
    </source>
</evidence>
<evidence type="ECO:0000256" key="2">
    <source>
        <dbReference type="SAM" id="SignalP"/>
    </source>
</evidence>
<organism evidence="4 5">
    <name type="scientific">Novosphingobium sediminis</name>
    <dbReference type="NCBI Taxonomy" id="707214"/>
    <lineage>
        <taxon>Bacteria</taxon>
        <taxon>Pseudomonadati</taxon>
        <taxon>Pseudomonadota</taxon>
        <taxon>Alphaproteobacteria</taxon>
        <taxon>Sphingomonadales</taxon>
        <taxon>Sphingomonadaceae</taxon>
        <taxon>Novosphingobium</taxon>
    </lineage>
</organism>
<dbReference type="InterPro" id="IPR036680">
    <property type="entry name" value="SPOR-like_sf"/>
</dbReference>
<dbReference type="Pfam" id="PF03330">
    <property type="entry name" value="DPBB_1"/>
    <property type="match status" value="1"/>
</dbReference>
<dbReference type="SUPFAM" id="SSF110997">
    <property type="entry name" value="Sporulation related repeat"/>
    <property type="match status" value="1"/>
</dbReference>
<keyword evidence="2" id="KW-0732">Signal</keyword>
<comment type="caution">
    <text evidence="4">The sequence shown here is derived from an EMBL/GenBank/DDBJ whole genome shotgun (WGS) entry which is preliminary data.</text>
</comment>
<dbReference type="InterPro" id="IPR007730">
    <property type="entry name" value="SPOR-like_dom"/>
</dbReference>
<dbReference type="AlphaFoldDB" id="A0A512AFF7"/>
<dbReference type="GO" id="GO:0042834">
    <property type="term" value="F:peptidoglycan binding"/>
    <property type="evidence" value="ECO:0007669"/>
    <property type="project" value="InterPro"/>
</dbReference>
<gene>
    <name evidence="4" type="ORF">NSE01_02660</name>
</gene>
<dbReference type="Pfam" id="PF05036">
    <property type="entry name" value="SPOR"/>
    <property type="match status" value="1"/>
</dbReference>
<keyword evidence="5" id="KW-1185">Reference proteome</keyword>
<feature type="compositionally biased region" description="Low complexity" evidence="1">
    <location>
        <begin position="204"/>
        <end position="223"/>
    </location>
</feature>
<feature type="region of interest" description="Disordered" evidence="1">
    <location>
        <begin position="195"/>
        <end position="253"/>
    </location>
</feature>
<feature type="region of interest" description="Disordered" evidence="1">
    <location>
        <begin position="144"/>
        <end position="165"/>
    </location>
</feature>
<dbReference type="Gene3D" id="2.40.40.10">
    <property type="entry name" value="RlpA-like domain"/>
    <property type="match status" value="1"/>
</dbReference>
<dbReference type="PANTHER" id="PTHR34183">
    <property type="entry name" value="ENDOLYTIC PEPTIDOGLYCAN TRANSGLYCOSYLASE RLPA"/>
    <property type="match status" value="1"/>
</dbReference>
<dbReference type="Proteomes" id="UP000321464">
    <property type="component" value="Unassembled WGS sequence"/>
</dbReference>
<proteinExistence type="predicted"/>
<feature type="chain" id="PRO_5022244011" description="SPOR domain-containing protein" evidence="2">
    <location>
        <begin position="21"/>
        <end position="323"/>
    </location>
</feature>
<evidence type="ECO:0000313" key="4">
    <source>
        <dbReference type="EMBL" id="GEN98433.1"/>
    </source>
</evidence>
<dbReference type="EMBL" id="BJYR01000002">
    <property type="protein sequence ID" value="GEN98433.1"/>
    <property type="molecule type" value="Genomic_DNA"/>
</dbReference>
<dbReference type="PANTHER" id="PTHR34183:SF1">
    <property type="entry name" value="ENDOLYTIC PEPTIDOGLYCAN TRANSGLYCOSYLASE RLPA"/>
    <property type="match status" value="1"/>
</dbReference>
<protein>
    <recommendedName>
        <fullName evidence="3">SPOR domain-containing protein</fullName>
    </recommendedName>
</protein>
<evidence type="ECO:0000313" key="5">
    <source>
        <dbReference type="Proteomes" id="UP000321464"/>
    </source>
</evidence>
<sequence>MLALAMVLALGTGLASPATARERKLAVPEVSGPAGDYPVTLGDPFVVDGVTYTPADTLNYDAVGKAVAMGVEEGAPARINGAHRTLPVPSYVEVTSLSTGRTILVRIDRRGPMSGDGLVALSPMAWTQLGLPGDASAPVRVRRVNPPEPERALLRTGQAAPQRMDTPQGLLAALRRKLGLEPPVGELPVSIHPAEVAASPTPNPTTVPAKPAAKPAPAAEKPAPKPISKPAPKQEAVAPPKPATPAAERPKPTAAAGRYYVQIGAFAQRSNAEAAARKAGGSLVQIGSLWRVRSGPFSAGDEADRGLAKARAAGYAGARIVRD</sequence>
<accession>A0A512AFF7</accession>
<dbReference type="CDD" id="cd22268">
    <property type="entry name" value="DPBB_RlpA-like"/>
    <property type="match status" value="1"/>
</dbReference>
<feature type="compositionally biased region" description="Low complexity" evidence="1">
    <location>
        <begin position="230"/>
        <end position="253"/>
    </location>
</feature>
<dbReference type="InterPro" id="IPR036908">
    <property type="entry name" value="RlpA-like_sf"/>
</dbReference>
<feature type="domain" description="SPOR" evidence="3">
    <location>
        <begin position="253"/>
        <end position="323"/>
    </location>
</feature>
<dbReference type="Gene3D" id="3.30.70.1070">
    <property type="entry name" value="Sporulation related repeat"/>
    <property type="match status" value="1"/>
</dbReference>
<dbReference type="PROSITE" id="PS51724">
    <property type="entry name" value="SPOR"/>
    <property type="match status" value="1"/>
</dbReference>
<reference evidence="4 5" key="1">
    <citation type="submission" date="2019-07" db="EMBL/GenBank/DDBJ databases">
        <title>Whole genome shotgun sequence of Novosphingobium sediminis NBRC 106119.</title>
        <authorList>
            <person name="Hosoyama A."/>
            <person name="Uohara A."/>
            <person name="Ohji S."/>
            <person name="Ichikawa N."/>
        </authorList>
    </citation>
    <scope>NUCLEOTIDE SEQUENCE [LARGE SCALE GENOMIC DNA]</scope>
    <source>
        <strain evidence="4 5">NBRC 106119</strain>
    </source>
</reference>
<dbReference type="InterPro" id="IPR009009">
    <property type="entry name" value="RlpA-like_DPBB"/>
</dbReference>
<feature type="signal peptide" evidence="2">
    <location>
        <begin position="1"/>
        <end position="20"/>
    </location>
</feature>